<evidence type="ECO:0000256" key="2">
    <source>
        <dbReference type="ARBA" id="ARBA00022729"/>
    </source>
</evidence>
<name>A0A2N3U7Q6_9BACT</name>
<protein>
    <submittedName>
        <fullName evidence="4">Polysaccharide deacetylase</fullName>
    </submittedName>
</protein>
<dbReference type="AlphaFoldDB" id="A0A2N3U7Q6"/>
<dbReference type="InterPro" id="IPR011330">
    <property type="entry name" value="Glyco_hydro/deAcase_b/a-brl"/>
</dbReference>
<dbReference type="PANTHER" id="PTHR34216:SF3">
    <property type="entry name" value="POLY-BETA-1,6-N-ACETYL-D-GLUCOSAMINE N-DEACETYLASE"/>
    <property type="match status" value="1"/>
</dbReference>
<dbReference type="Gene3D" id="3.20.20.370">
    <property type="entry name" value="Glycoside hydrolase/deacetylase"/>
    <property type="match status" value="1"/>
</dbReference>
<evidence type="ECO:0000259" key="3">
    <source>
        <dbReference type="PROSITE" id="PS51677"/>
    </source>
</evidence>
<gene>
    <name evidence="4" type="ORF">BD749_2613</name>
</gene>
<dbReference type="OrthoDB" id="9778320at2"/>
<organism evidence="4 5">
    <name type="scientific">Pontibacter ramchanderi</name>
    <dbReference type="NCBI Taxonomy" id="1179743"/>
    <lineage>
        <taxon>Bacteria</taxon>
        <taxon>Pseudomonadati</taxon>
        <taxon>Bacteroidota</taxon>
        <taxon>Cytophagia</taxon>
        <taxon>Cytophagales</taxon>
        <taxon>Hymenobacteraceae</taxon>
        <taxon>Pontibacter</taxon>
    </lineage>
</organism>
<dbReference type="SUPFAM" id="SSF88713">
    <property type="entry name" value="Glycoside hydrolase/deacetylase"/>
    <property type="match status" value="1"/>
</dbReference>
<proteinExistence type="predicted"/>
<dbReference type="RefSeq" id="WP_101444827.1">
    <property type="nucleotide sequence ID" value="NZ_PJMU01000003.1"/>
</dbReference>
<sequence length="338" mass="39161">MKSQLRHIYHKYIKPKAIVLMYHRVANLESDIWDITVSPSNFEQHLQVIKELKSVVPLNVLALDVKKKNIRKNSVAISFDDGYADNFTEACPLLEKYGIPATFFISSINIDTSNLFWWDELEQIILYKDSLPQRISIVLGEQLVVYNLQEEAILTENKKSENKRWKAYLQLPPSRRCELYLILWRLLKPLPHNMQKQSLQKIKHWAGLQEESLIAYQSMTGDQLQALSRNKLFDVGAHTTSHLSLPLHTRKLQESEIIENKNFLQASIGKNVKLLSYPYGDYNDMTVAATASAAFDAAFTTAEQVVTNHSNQFLIPRFQVKNWDGKEFQQQLNKWLLK</sequence>
<dbReference type="InterPro" id="IPR051398">
    <property type="entry name" value="Polysacch_Deacetylase"/>
</dbReference>
<dbReference type="PROSITE" id="PS51677">
    <property type="entry name" value="NODB"/>
    <property type="match status" value="1"/>
</dbReference>
<dbReference type="Pfam" id="PF01522">
    <property type="entry name" value="Polysacc_deac_1"/>
    <property type="match status" value="2"/>
</dbReference>
<evidence type="ECO:0000256" key="1">
    <source>
        <dbReference type="ARBA" id="ARBA00004613"/>
    </source>
</evidence>
<dbReference type="CDD" id="cd10918">
    <property type="entry name" value="CE4_NodB_like_5s_6s"/>
    <property type="match status" value="1"/>
</dbReference>
<dbReference type="Proteomes" id="UP000233782">
    <property type="component" value="Unassembled WGS sequence"/>
</dbReference>
<evidence type="ECO:0000313" key="5">
    <source>
        <dbReference type="Proteomes" id="UP000233782"/>
    </source>
</evidence>
<keyword evidence="2" id="KW-0732">Signal</keyword>
<dbReference type="GO" id="GO:0016810">
    <property type="term" value="F:hydrolase activity, acting on carbon-nitrogen (but not peptide) bonds"/>
    <property type="evidence" value="ECO:0007669"/>
    <property type="project" value="InterPro"/>
</dbReference>
<dbReference type="InterPro" id="IPR002509">
    <property type="entry name" value="NODB_dom"/>
</dbReference>
<feature type="domain" description="NodB homology" evidence="3">
    <location>
        <begin position="73"/>
        <end position="338"/>
    </location>
</feature>
<evidence type="ECO:0000313" key="4">
    <source>
        <dbReference type="EMBL" id="PKV62783.1"/>
    </source>
</evidence>
<comment type="subcellular location">
    <subcellularLocation>
        <location evidence="1">Secreted</location>
    </subcellularLocation>
</comment>
<dbReference type="EMBL" id="PJMU01000003">
    <property type="protein sequence ID" value="PKV62783.1"/>
    <property type="molecule type" value="Genomic_DNA"/>
</dbReference>
<dbReference type="GO" id="GO:0005975">
    <property type="term" value="P:carbohydrate metabolic process"/>
    <property type="evidence" value="ECO:0007669"/>
    <property type="project" value="InterPro"/>
</dbReference>
<accession>A0A2N3U7Q6</accession>
<reference evidence="4 5" key="1">
    <citation type="submission" date="2017-12" db="EMBL/GenBank/DDBJ databases">
        <title>Genomic Encyclopedia of Type Strains, Phase III (KMG-III): the genomes of soil and plant-associated and newly described type strains.</title>
        <authorList>
            <person name="Whitman W."/>
        </authorList>
    </citation>
    <scope>NUCLEOTIDE SEQUENCE [LARGE SCALE GENOMIC DNA]</scope>
    <source>
        <strain evidence="4 5">LP43</strain>
    </source>
</reference>
<comment type="caution">
    <text evidence="4">The sequence shown here is derived from an EMBL/GenBank/DDBJ whole genome shotgun (WGS) entry which is preliminary data.</text>
</comment>
<dbReference type="GO" id="GO:0005576">
    <property type="term" value="C:extracellular region"/>
    <property type="evidence" value="ECO:0007669"/>
    <property type="project" value="UniProtKB-SubCell"/>
</dbReference>
<keyword evidence="5" id="KW-1185">Reference proteome</keyword>
<dbReference type="PANTHER" id="PTHR34216">
    <property type="match status" value="1"/>
</dbReference>